<feature type="transmembrane region" description="Helical" evidence="1">
    <location>
        <begin position="135"/>
        <end position="155"/>
    </location>
</feature>
<keyword evidence="4" id="KW-1185">Reference proteome</keyword>
<protein>
    <recommendedName>
        <fullName evidence="2">Signal transduction histidine kinase internal region domain-containing protein</fullName>
    </recommendedName>
</protein>
<evidence type="ECO:0000256" key="1">
    <source>
        <dbReference type="SAM" id="Phobius"/>
    </source>
</evidence>
<feature type="domain" description="Signal transduction histidine kinase internal region" evidence="2">
    <location>
        <begin position="176"/>
        <end position="255"/>
    </location>
</feature>
<feature type="transmembrane region" description="Helical" evidence="1">
    <location>
        <begin position="58"/>
        <end position="77"/>
    </location>
</feature>
<dbReference type="KEGG" id="fpal:HYN49_09640"/>
<dbReference type="InterPro" id="IPR050640">
    <property type="entry name" value="Bact_2-comp_sensor_kinase"/>
</dbReference>
<gene>
    <name evidence="3" type="ORF">HYN49_09640</name>
</gene>
<dbReference type="InterPro" id="IPR010559">
    <property type="entry name" value="Sig_transdc_His_kin_internal"/>
</dbReference>
<dbReference type="OrthoDB" id="9809908at2"/>
<evidence type="ECO:0000313" key="4">
    <source>
        <dbReference type="Proteomes" id="UP000244937"/>
    </source>
</evidence>
<keyword evidence="1" id="KW-0472">Membrane</keyword>
<feature type="transmembrane region" description="Helical" evidence="1">
    <location>
        <begin position="17"/>
        <end position="38"/>
    </location>
</feature>
<evidence type="ECO:0000259" key="2">
    <source>
        <dbReference type="Pfam" id="PF06580"/>
    </source>
</evidence>
<keyword evidence="1" id="KW-1133">Transmembrane helix</keyword>
<dbReference type="SUPFAM" id="SSF55874">
    <property type="entry name" value="ATPase domain of HSP90 chaperone/DNA topoisomerase II/histidine kinase"/>
    <property type="match status" value="1"/>
</dbReference>
<dbReference type="Pfam" id="PF06580">
    <property type="entry name" value="His_kinase"/>
    <property type="match status" value="1"/>
</dbReference>
<dbReference type="RefSeq" id="WP_108903916.1">
    <property type="nucleotide sequence ID" value="NZ_CP029187.1"/>
</dbReference>
<dbReference type="InterPro" id="IPR036890">
    <property type="entry name" value="HATPase_C_sf"/>
</dbReference>
<keyword evidence="1" id="KW-0812">Transmembrane</keyword>
<organism evidence="3 4">
    <name type="scientific">Flavobacterium pallidum</name>
    <dbReference type="NCBI Taxonomy" id="2172098"/>
    <lineage>
        <taxon>Bacteria</taxon>
        <taxon>Pseudomonadati</taxon>
        <taxon>Bacteroidota</taxon>
        <taxon>Flavobacteriia</taxon>
        <taxon>Flavobacteriales</taxon>
        <taxon>Flavobacteriaceae</taxon>
        <taxon>Flavobacterium</taxon>
    </lineage>
</organism>
<dbReference type="PANTHER" id="PTHR34220">
    <property type="entry name" value="SENSOR HISTIDINE KINASE YPDA"/>
    <property type="match status" value="1"/>
</dbReference>
<feature type="transmembrane region" description="Helical" evidence="1">
    <location>
        <begin position="84"/>
        <end position="110"/>
    </location>
</feature>
<evidence type="ECO:0000313" key="3">
    <source>
        <dbReference type="EMBL" id="AWI26138.1"/>
    </source>
</evidence>
<sequence length="366" mass="42399">MSAVPHIHLFKRHRFKIIIGALIFWLLIGLFVFTTETIARNYFKSPALDVVEQKQYLLRWFLWLFLTPIIIALGLKINIRNSRLFWFVLIHIGLGTSLLTGEFLIEVAVIKPFAENFYLRHVDVGEIILPFLFKYFAYIITYFLIIGIVNIYVYMESLQAAELQKKELEFQLALSQLQTLRMQIHPHFLFNTHHSIIALITKKENDKAAKMLSKLSDLLRTTIEKQEAEFVPLAEEINTAELYLGIQLIRFNERFTYHKNIAPETEKCLIPYFILQPIIENAVIYGIEKTENDAFITINSDVESSRLVIEVINTGLLGHEHKGFGIGIANIKSRLQQYYGNQSAFELRQNDAHTTIATIKIPCHES</sequence>
<dbReference type="PANTHER" id="PTHR34220:SF7">
    <property type="entry name" value="SENSOR HISTIDINE KINASE YPDA"/>
    <property type="match status" value="1"/>
</dbReference>
<dbReference type="AlphaFoldDB" id="A0A2S1SI97"/>
<reference evidence="3 4" key="1">
    <citation type="submission" date="2018-05" db="EMBL/GenBank/DDBJ databases">
        <title>Genome sequencing of Flavobacterium sp. HYN0049.</title>
        <authorList>
            <person name="Yi H."/>
            <person name="Baek C."/>
        </authorList>
    </citation>
    <scope>NUCLEOTIDE SEQUENCE [LARGE SCALE GENOMIC DNA]</scope>
    <source>
        <strain evidence="3 4">HYN0049</strain>
    </source>
</reference>
<dbReference type="Proteomes" id="UP000244937">
    <property type="component" value="Chromosome"/>
</dbReference>
<dbReference type="GO" id="GO:0000155">
    <property type="term" value="F:phosphorelay sensor kinase activity"/>
    <property type="evidence" value="ECO:0007669"/>
    <property type="project" value="InterPro"/>
</dbReference>
<accession>A0A2S1SI97</accession>
<dbReference type="GO" id="GO:0016020">
    <property type="term" value="C:membrane"/>
    <property type="evidence" value="ECO:0007669"/>
    <property type="project" value="InterPro"/>
</dbReference>
<dbReference type="EMBL" id="CP029187">
    <property type="protein sequence ID" value="AWI26138.1"/>
    <property type="molecule type" value="Genomic_DNA"/>
</dbReference>
<proteinExistence type="predicted"/>
<name>A0A2S1SI97_9FLAO</name>
<dbReference type="Gene3D" id="3.30.565.10">
    <property type="entry name" value="Histidine kinase-like ATPase, C-terminal domain"/>
    <property type="match status" value="1"/>
</dbReference>